<dbReference type="SUPFAM" id="SSF54862">
    <property type="entry name" value="4Fe-4S ferredoxins"/>
    <property type="match status" value="1"/>
</dbReference>
<keyword evidence="1" id="KW-0004">4Fe-4S</keyword>
<evidence type="ECO:0000259" key="5">
    <source>
        <dbReference type="PROSITE" id="PS51379"/>
    </source>
</evidence>
<feature type="domain" description="4Fe-4S ferredoxin-type" evidence="5">
    <location>
        <begin position="33"/>
        <end position="61"/>
    </location>
</feature>
<proteinExistence type="predicted"/>
<keyword evidence="7" id="KW-1185">Reference proteome</keyword>
<feature type="domain" description="4Fe-4S ferredoxin-type" evidence="5">
    <location>
        <begin position="2"/>
        <end position="32"/>
    </location>
</feature>
<keyword evidence="4" id="KW-0411">Iron-sulfur</keyword>
<protein>
    <submittedName>
        <fullName evidence="6">4Fe-4S dicluster domain-containing protein</fullName>
    </submittedName>
</protein>
<organism evidence="6 7">
    <name type="scientific">Methanobacterium alkalithermotolerans</name>
    <dbReference type="NCBI Taxonomy" id="2731220"/>
    <lineage>
        <taxon>Archaea</taxon>
        <taxon>Methanobacteriati</taxon>
        <taxon>Methanobacteriota</taxon>
        <taxon>Methanomada group</taxon>
        <taxon>Methanobacteria</taxon>
        <taxon>Methanobacteriales</taxon>
        <taxon>Methanobacteriaceae</taxon>
        <taxon>Methanobacterium</taxon>
    </lineage>
</organism>
<keyword evidence="3" id="KW-0408">Iron</keyword>
<name>A0A8T8K6J2_9EURY</name>
<evidence type="ECO:0000256" key="4">
    <source>
        <dbReference type="ARBA" id="ARBA00023014"/>
    </source>
</evidence>
<dbReference type="Proteomes" id="UP000681041">
    <property type="component" value="Chromosome"/>
</dbReference>
<dbReference type="InterPro" id="IPR017900">
    <property type="entry name" value="4Fe4S_Fe_S_CS"/>
</dbReference>
<dbReference type="GO" id="GO:0016491">
    <property type="term" value="F:oxidoreductase activity"/>
    <property type="evidence" value="ECO:0007669"/>
    <property type="project" value="UniProtKB-ARBA"/>
</dbReference>
<dbReference type="KEGG" id="meme:HYG87_04675"/>
<dbReference type="AlphaFoldDB" id="A0A8T8K6J2"/>
<dbReference type="Pfam" id="PF13237">
    <property type="entry name" value="Fer4_10"/>
    <property type="match status" value="1"/>
</dbReference>
<dbReference type="PANTHER" id="PTHR43687">
    <property type="entry name" value="ADENYLYLSULFATE REDUCTASE, BETA SUBUNIT"/>
    <property type="match status" value="1"/>
</dbReference>
<reference evidence="6" key="1">
    <citation type="submission" date="2020-07" db="EMBL/GenBank/DDBJ databases">
        <title>Methanobacterium. sp. MethCan genome.</title>
        <authorList>
            <person name="Postec A."/>
            <person name="Quemeneur M."/>
        </authorList>
    </citation>
    <scope>NUCLEOTIDE SEQUENCE</scope>
    <source>
        <strain evidence="6">MethCAN</strain>
    </source>
</reference>
<evidence type="ECO:0000256" key="2">
    <source>
        <dbReference type="ARBA" id="ARBA00022723"/>
    </source>
</evidence>
<gene>
    <name evidence="6" type="ORF">HYG87_04675</name>
</gene>
<dbReference type="RefSeq" id="WP_211534062.1">
    <property type="nucleotide sequence ID" value="NZ_CP058560.1"/>
</dbReference>
<dbReference type="InterPro" id="IPR017896">
    <property type="entry name" value="4Fe4S_Fe-S-bd"/>
</dbReference>
<sequence length="61" mass="6676">MAKVVIDHEDCEGADCAECVDVCPMEILVVDGDKIKVQNAEECNECEVCVDVCPEDCIEIN</sequence>
<evidence type="ECO:0000256" key="3">
    <source>
        <dbReference type="ARBA" id="ARBA00023004"/>
    </source>
</evidence>
<dbReference type="PANTHER" id="PTHR43687:SF1">
    <property type="entry name" value="FERREDOXIN III"/>
    <property type="match status" value="1"/>
</dbReference>
<accession>A0A8T8K6J2</accession>
<dbReference type="EMBL" id="CP058560">
    <property type="protein sequence ID" value="QUH23115.1"/>
    <property type="molecule type" value="Genomic_DNA"/>
</dbReference>
<dbReference type="GO" id="GO:0046872">
    <property type="term" value="F:metal ion binding"/>
    <property type="evidence" value="ECO:0007669"/>
    <property type="project" value="UniProtKB-KW"/>
</dbReference>
<dbReference type="PROSITE" id="PS00198">
    <property type="entry name" value="4FE4S_FER_1"/>
    <property type="match status" value="1"/>
</dbReference>
<evidence type="ECO:0000313" key="6">
    <source>
        <dbReference type="EMBL" id="QUH23115.1"/>
    </source>
</evidence>
<dbReference type="Gene3D" id="3.30.70.20">
    <property type="match status" value="1"/>
</dbReference>
<dbReference type="OrthoDB" id="5583at2157"/>
<dbReference type="InterPro" id="IPR050572">
    <property type="entry name" value="Fe-S_Ferredoxin"/>
</dbReference>
<keyword evidence="2" id="KW-0479">Metal-binding</keyword>
<dbReference type="GO" id="GO:0051539">
    <property type="term" value="F:4 iron, 4 sulfur cluster binding"/>
    <property type="evidence" value="ECO:0007669"/>
    <property type="project" value="UniProtKB-KW"/>
</dbReference>
<evidence type="ECO:0000313" key="7">
    <source>
        <dbReference type="Proteomes" id="UP000681041"/>
    </source>
</evidence>
<dbReference type="PROSITE" id="PS51379">
    <property type="entry name" value="4FE4S_FER_2"/>
    <property type="match status" value="2"/>
</dbReference>
<evidence type="ECO:0000256" key="1">
    <source>
        <dbReference type="ARBA" id="ARBA00022485"/>
    </source>
</evidence>
<dbReference type="GeneID" id="64820034"/>